<protein>
    <submittedName>
        <fullName evidence="3">Putative pyridoxamine 5'-phosphate oxidase</fullName>
    </submittedName>
</protein>
<dbReference type="PANTHER" id="PTHR35176">
    <property type="entry name" value="HEME OXYGENASE HI_0854-RELATED"/>
    <property type="match status" value="1"/>
</dbReference>
<name>A0A5J4KPV0_9CHLR</name>
<evidence type="ECO:0000313" key="3">
    <source>
        <dbReference type="EMBL" id="GER91404.1"/>
    </source>
</evidence>
<keyword evidence="4" id="KW-1185">Reference proteome</keyword>
<dbReference type="NCBIfam" id="TIGR03618">
    <property type="entry name" value="Rv1155_F420"/>
    <property type="match status" value="1"/>
</dbReference>
<organism evidence="3 4">
    <name type="scientific">Dictyobacter vulcani</name>
    <dbReference type="NCBI Taxonomy" id="2607529"/>
    <lineage>
        <taxon>Bacteria</taxon>
        <taxon>Bacillati</taxon>
        <taxon>Chloroflexota</taxon>
        <taxon>Ktedonobacteria</taxon>
        <taxon>Ktedonobacterales</taxon>
        <taxon>Dictyobacteraceae</taxon>
        <taxon>Dictyobacter</taxon>
    </lineage>
</organism>
<comment type="caution">
    <text evidence="3">The sequence shown here is derived from an EMBL/GenBank/DDBJ whole genome shotgun (WGS) entry which is preliminary data.</text>
</comment>
<dbReference type="Proteomes" id="UP000326912">
    <property type="component" value="Unassembled WGS sequence"/>
</dbReference>
<dbReference type="GO" id="GO:0070967">
    <property type="term" value="F:coenzyme F420 binding"/>
    <property type="evidence" value="ECO:0007669"/>
    <property type="project" value="TreeGrafter"/>
</dbReference>
<dbReference type="RefSeq" id="WP_151759038.1">
    <property type="nucleotide sequence ID" value="NZ_BKZW01000003.1"/>
</dbReference>
<sequence>MVLSDEVRQALTSGHLAHLTTLNKDGSPQVTVVWVGLDNDEIVCAHMNLHKKVQNIQRDARVALSMETGGKTNTLDNYLVINGHARITEGGAPELLNKLAQIYIGPGTKFIPDGAPAGYITRITVDSVHGMGPWSKQH</sequence>
<dbReference type="GO" id="GO:0016627">
    <property type="term" value="F:oxidoreductase activity, acting on the CH-CH group of donors"/>
    <property type="evidence" value="ECO:0007669"/>
    <property type="project" value="TreeGrafter"/>
</dbReference>
<accession>A0A5J4KPV0</accession>
<dbReference type="InterPro" id="IPR012349">
    <property type="entry name" value="Split_barrel_FMN-bd"/>
</dbReference>
<gene>
    <name evidence="3" type="ORF">KDW_55660</name>
</gene>
<dbReference type="AlphaFoldDB" id="A0A5J4KPV0"/>
<reference evidence="3 4" key="1">
    <citation type="submission" date="2019-10" db="EMBL/GenBank/DDBJ databases">
        <title>Dictyobacter vulcani sp. nov., within the class Ktedonobacteria, isolated from soil of volcanic Mt. Zao.</title>
        <authorList>
            <person name="Zheng Y."/>
            <person name="Wang C.M."/>
            <person name="Sakai Y."/>
            <person name="Abe K."/>
            <person name="Yokota A."/>
            <person name="Yabe S."/>
        </authorList>
    </citation>
    <scope>NUCLEOTIDE SEQUENCE [LARGE SCALE GENOMIC DNA]</scope>
    <source>
        <strain evidence="3 4">W12</strain>
    </source>
</reference>
<evidence type="ECO:0000259" key="2">
    <source>
        <dbReference type="Pfam" id="PF01243"/>
    </source>
</evidence>
<dbReference type="SUPFAM" id="SSF50475">
    <property type="entry name" value="FMN-binding split barrel"/>
    <property type="match status" value="1"/>
</dbReference>
<dbReference type="InterPro" id="IPR011576">
    <property type="entry name" value="Pyridox_Oxase_N"/>
</dbReference>
<evidence type="ECO:0000256" key="1">
    <source>
        <dbReference type="ARBA" id="ARBA00023002"/>
    </source>
</evidence>
<evidence type="ECO:0000313" key="4">
    <source>
        <dbReference type="Proteomes" id="UP000326912"/>
    </source>
</evidence>
<dbReference type="InterPro" id="IPR019920">
    <property type="entry name" value="F420-binding_dom_put"/>
</dbReference>
<proteinExistence type="predicted"/>
<keyword evidence="1" id="KW-0560">Oxidoreductase</keyword>
<dbReference type="InterPro" id="IPR052019">
    <property type="entry name" value="F420H2_bilvrd_red/Heme_oxyg"/>
</dbReference>
<dbReference type="Gene3D" id="2.30.110.10">
    <property type="entry name" value="Electron Transport, Fmn-binding Protein, Chain A"/>
    <property type="match status" value="1"/>
</dbReference>
<dbReference type="EMBL" id="BKZW01000003">
    <property type="protein sequence ID" value="GER91404.1"/>
    <property type="molecule type" value="Genomic_DNA"/>
</dbReference>
<dbReference type="PANTHER" id="PTHR35176:SF6">
    <property type="entry name" value="HEME OXYGENASE HI_0854-RELATED"/>
    <property type="match status" value="1"/>
</dbReference>
<dbReference type="Pfam" id="PF01243">
    <property type="entry name" value="PNPOx_N"/>
    <property type="match status" value="1"/>
</dbReference>
<feature type="domain" description="Pyridoxamine 5'-phosphate oxidase N-terminal" evidence="2">
    <location>
        <begin position="3"/>
        <end position="103"/>
    </location>
</feature>
<dbReference type="GO" id="GO:0005829">
    <property type="term" value="C:cytosol"/>
    <property type="evidence" value="ECO:0007669"/>
    <property type="project" value="TreeGrafter"/>
</dbReference>